<dbReference type="Proteomes" id="UP001066276">
    <property type="component" value="Chromosome 11"/>
</dbReference>
<sequence length="100" mass="11540">MKNRASGSKLRLPFERHPWTIVRHQGSLVVARCGAEELARNISAFNRYHFADVPPTAELMDQAFLESLQIQWRSPGHFPVRQMPLVREKHPGWIIPREGS</sequence>
<keyword evidence="2" id="KW-1185">Reference proteome</keyword>
<accession>A0AAV7LFA0</accession>
<name>A0AAV7LFA0_PLEWA</name>
<gene>
    <name evidence="1" type="ORF">NDU88_002151</name>
</gene>
<evidence type="ECO:0000313" key="2">
    <source>
        <dbReference type="Proteomes" id="UP001066276"/>
    </source>
</evidence>
<comment type="caution">
    <text evidence="1">The sequence shown here is derived from an EMBL/GenBank/DDBJ whole genome shotgun (WGS) entry which is preliminary data.</text>
</comment>
<evidence type="ECO:0000313" key="1">
    <source>
        <dbReference type="EMBL" id="KAJ1088997.1"/>
    </source>
</evidence>
<protein>
    <submittedName>
        <fullName evidence="1">Uncharacterized protein</fullName>
    </submittedName>
</protein>
<dbReference type="AlphaFoldDB" id="A0AAV7LFA0"/>
<proteinExistence type="predicted"/>
<reference evidence="1" key="1">
    <citation type="journal article" date="2022" name="bioRxiv">
        <title>Sequencing and chromosome-scale assembly of the giantPleurodeles waltlgenome.</title>
        <authorList>
            <person name="Brown T."/>
            <person name="Elewa A."/>
            <person name="Iarovenko S."/>
            <person name="Subramanian E."/>
            <person name="Araus A.J."/>
            <person name="Petzold A."/>
            <person name="Susuki M."/>
            <person name="Suzuki K.-i.T."/>
            <person name="Hayashi T."/>
            <person name="Toyoda A."/>
            <person name="Oliveira C."/>
            <person name="Osipova E."/>
            <person name="Leigh N.D."/>
            <person name="Simon A."/>
            <person name="Yun M.H."/>
        </authorList>
    </citation>
    <scope>NUCLEOTIDE SEQUENCE</scope>
    <source>
        <strain evidence="1">20211129_DDA</strain>
        <tissue evidence="1">Liver</tissue>
    </source>
</reference>
<organism evidence="1 2">
    <name type="scientific">Pleurodeles waltl</name>
    <name type="common">Iberian ribbed newt</name>
    <dbReference type="NCBI Taxonomy" id="8319"/>
    <lineage>
        <taxon>Eukaryota</taxon>
        <taxon>Metazoa</taxon>
        <taxon>Chordata</taxon>
        <taxon>Craniata</taxon>
        <taxon>Vertebrata</taxon>
        <taxon>Euteleostomi</taxon>
        <taxon>Amphibia</taxon>
        <taxon>Batrachia</taxon>
        <taxon>Caudata</taxon>
        <taxon>Salamandroidea</taxon>
        <taxon>Salamandridae</taxon>
        <taxon>Pleurodelinae</taxon>
        <taxon>Pleurodeles</taxon>
    </lineage>
</organism>
<dbReference type="EMBL" id="JANPWB010000015">
    <property type="protein sequence ID" value="KAJ1088997.1"/>
    <property type="molecule type" value="Genomic_DNA"/>
</dbReference>